<dbReference type="PANTHER" id="PTHR48075:SF7">
    <property type="entry name" value="3-HYDROXYACYL-COA DEHYDROGENASE-RELATED"/>
    <property type="match status" value="1"/>
</dbReference>
<feature type="domain" description="3-hydroxyacyl-CoA dehydrogenase C-terminal" evidence="8">
    <location>
        <begin position="219"/>
        <end position="318"/>
    </location>
</feature>
<dbReference type="InterPro" id="IPR029045">
    <property type="entry name" value="ClpP/crotonase-like_dom_sf"/>
</dbReference>
<dbReference type="EMBL" id="OCNH01000003">
    <property type="protein sequence ID" value="SOD91913.1"/>
    <property type="molecule type" value="Genomic_DNA"/>
</dbReference>
<dbReference type="Pfam" id="PF00378">
    <property type="entry name" value="ECH_1"/>
    <property type="match status" value="1"/>
</dbReference>
<dbReference type="UniPathway" id="UPA00659"/>
<dbReference type="SUPFAM" id="SSF52096">
    <property type="entry name" value="ClpP/crotonase"/>
    <property type="match status" value="1"/>
</dbReference>
<dbReference type="InterPro" id="IPR001753">
    <property type="entry name" value="Enoyl-CoA_hydra/iso"/>
</dbReference>
<sequence>MEATLEKPKAQMKNRTIRRVAVLGSGIMGSRIAAHFANIGADVLLLDIVPKEINAAEQAKGLTTDSPAVRNRIVNEAFQTMLKASPASLYSPKFAERVKLGNFDDNLKEIATYDWVIEVVVERLDVKRSVYERVEQFRKPGTLITSNTSGIPMHLLAEGRSEDFRRNFCGTHFFNPPRYLRLLEIIPGPDTDPAVIDFLMNYGDLYLGKTTVLCKDTPGFIANRLGIQSLIQTIRVAEELGLTVEEVDKLTGPVVGRPKSGTFRLSDVVGLDTTVNVAGNLVKMEHDESRASFELPASVQKLMENKWLGDKTGQGYYKKTKDEKGQTQILALDLKTFEYKPSQKVKFSTLESTKAIDNLKKRFPVLVAGKDNAGEFYRKTFADGFQYATHRIPEISDELYRIDAAITAGFGWQLGLFETWDAIGVKKGLEMIEAQGQKPAQWVYDMLEAGVDRNAEPSFYKVEGGKRKYYDIPTKSYKVIPGAEAFTILENLRGDGPSNKVVWQNADASIYDIGDGILNVEFRSKMNTFGQGVSEALNKGISLAEKDFRGLVVGNDSAEAFSAGANLATLFMFAVEQEFDEVNLMIAQFQKLITRLRYSSIPVVVAPHTLTLGGGCEAVLHADRAVAHAESYIGLVEVGVGLIPAGGGTKEMAARASDLYQSGDPELNILQNVFMNIATAKVSTSAQEAREMNYLRSTDQIVLNRSRLLAEAKQAAIELADNGYTQPKPRTDIKVQGKTGIALFKAGLTAMRMGRYISDHDMKIADKLAYVICGGDLSAPQVVSEQYLLDLEREAFLSLTGEKKTLERIQSLLTGGKPLRN</sequence>
<evidence type="ECO:0000259" key="9">
    <source>
        <dbReference type="Pfam" id="PF02737"/>
    </source>
</evidence>
<evidence type="ECO:0000256" key="7">
    <source>
        <dbReference type="ARBA" id="ARBA00049556"/>
    </source>
</evidence>
<dbReference type="Proteomes" id="UP000219452">
    <property type="component" value="Unassembled WGS sequence"/>
</dbReference>
<evidence type="ECO:0000256" key="6">
    <source>
        <dbReference type="ARBA" id="ARBA00023098"/>
    </source>
</evidence>
<evidence type="ECO:0000256" key="1">
    <source>
        <dbReference type="ARBA" id="ARBA00005005"/>
    </source>
</evidence>
<dbReference type="PANTHER" id="PTHR48075">
    <property type="entry name" value="3-HYDROXYACYL-COA DEHYDROGENASE FAMILY PROTEIN"/>
    <property type="match status" value="1"/>
</dbReference>
<dbReference type="Gene3D" id="1.10.1040.50">
    <property type="match status" value="1"/>
</dbReference>
<keyword evidence="5" id="KW-0520">NAD</keyword>
<evidence type="ECO:0000313" key="11">
    <source>
        <dbReference type="Proteomes" id="UP000219452"/>
    </source>
</evidence>
<dbReference type="CDD" id="cd06558">
    <property type="entry name" value="crotonase-like"/>
    <property type="match status" value="1"/>
</dbReference>
<dbReference type="GO" id="GO:0003857">
    <property type="term" value="F:(3S)-3-hydroxyacyl-CoA dehydrogenase (NAD+) activity"/>
    <property type="evidence" value="ECO:0007669"/>
    <property type="project" value="UniProtKB-EC"/>
</dbReference>
<keyword evidence="11" id="KW-1185">Reference proteome</keyword>
<dbReference type="InterPro" id="IPR008927">
    <property type="entry name" value="6-PGluconate_DH-like_C_sf"/>
</dbReference>
<dbReference type="OrthoDB" id="9771883at2"/>
<dbReference type="SUPFAM" id="SSF51735">
    <property type="entry name" value="NAD(P)-binding Rossmann-fold domains"/>
    <property type="match status" value="1"/>
</dbReference>
<proteinExistence type="predicted"/>
<reference evidence="11" key="1">
    <citation type="submission" date="2017-09" db="EMBL/GenBank/DDBJ databases">
        <authorList>
            <person name="Varghese N."/>
            <person name="Submissions S."/>
        </authorList>
    </citation>
    <scope>NUCLEOTIDE SEQUENCE [LARGE SCALE GENOMIC DNA]</scope>
    <source>
        <strain evidence="11">DSM 29961</strain>
    </source>
</reference>
<dbReference type="Pfam" id="PF02737">
    <property type="entry name" value="3HCDH_N"/>
    <property type="match status" value="1"/>
</dbReference>
<evidence type="ECO:0000256" key="2">
    <source>
        <dbReference type="ARBA" id="ARBA00022832"/>
    </source>
</evidence>
<accession>A0A286G8P4</accession>
<comment type="pathway">
    <text evidence="1">Lipid metabolism; fatty acid beta-oxidation.</text>
</comment>
<dbReference type="GO" id="GO:0006635">
    <property type="term" value="P:fatty acid beta-oxidation"/>
    <property type="evidence" value="ECO:0007669"/>
    <property type="project" value="UniProtKB-UniPathway"/>
</dbReference>
<evidence type="ECO:0000313" key="10">
    <source>
        <dbReference type="EMBL" id="SOD91913.1"/>
    </source>
</evidence>
<dbReference type="InterPro" id="IPR036291">
    <property type="entry name" value="NAD(P)-bd_dom_sf"/>
</dbReference>
<dbReference type="GO" id="GO:0070403">
    <property type="term" value="F:NAD+ binding"/>
    <property type="evidence" value="ECO:0007669"/>
    <property type="project" value="InterPro"/>
</dbReference>
<dbReference type="InterPro" id="IPR006176">
    <property type="entry name" value="3-OHacyl-CoA_DH_NAD-bd"/>
</dbReference>
<comment type="catalytic activity">
    <reaction evidence="7">
        <text>a (3S)-3-hydroxyacyl-CoA + NAD(+) = a 3-oxoacyl-CoA + NADH + H(+)</text>
        <dbReference type="Rhea" id="RHEA:22432"/>
        <dbReference type="ChEBI" id="CHEBI:15378"/>
        <dbReference type="ChEBI" id="CHEBI:57318"/>
        <dbReference type="ChEBI" id="CHEBI:57540"/>
        <dbReference type="ChEBI" id="CHEBI:57945"/>
        <dbReference type="ChEBI" id="CHEBI:90726"/>
        <dbReference type="EC" id="1.1.1.35"/>
    </reaction>
</comment>
<gene>
    <name evidence="10" type="ORF">SAMN06269250_3703</name>
</gene>
<dbReference type="RefSeq" id="WP_097127291.1">
    <property type="nucleotide sequence ID" value="NZ_OCNH01000003.1"/>
</dbReference>
<name>A0A286G8P4_9BACT</name>
<feature type="domain" description="3-hydroxyacyl-CoA dehydrogenase NAD binding" evidence="9">
    <location>
        <begin position="20"/>
        <end position="217"/>
    </location>
</feature>
<dbReference type="SUPFAM" id="SSF48179">
    <property type="entry name" value="6-phosphogluconate dehydrogenase C-terminal domain-like"/>
    <property type="match status" value="2"/>
</dbReference>
<dbReference type="InterPro" id="IPR006108">
    <property type="entry name" value="3HC_DH_C"/>
</dbReference>
<evidence type="ECO:0000256" key="4">
    <source>
        <dbReference type="ARBA" id="ARBA00023002"/>
    </source>
</evidence>
<dbReference type="AlphaFoldDB" id="A0A286G8P4"/>
<keyword evidence="4" id="KW-0560">Oxidoreductase</keyword>
<dbReference type="Gene3D" id="3.40.50.720">
    <property type="entry name" value="NAD(P)-binding Rossmann-like Domain"/>
    <property type="match status" value="1"/>
</dbReference>
<keyword evidence="3" id="KW-0442">Lipid degradation</keyword>
<keyword evidence="6" id="KW-0443">Lipid metabolism</keyword>
<evidence type="ECO:0000256" key="5">
    <source>
        <dbReference type="ARBA" id="ARBA00023027"/>
    </source>
</evidence>
<protein>
    <submittedName>
        <fullName evidence="10">3-hydroxyacyl-CoA dehydrogenase</fullName>
    </submittedName>
</protein>
<dbReference type="Gene3D" id="3.90.226.10">
    <property type="entry name" value="2-enoyl-CoA Hydratase, Chain A, domain 1"/>
    <property type="match status" value="1"/>
</dbReference>
<organism evidence="10 11">
    <name type="scientific">Spirosoma fluviale</name>
    <dbReference type="NCBI Taxonomy" id="1597977"/>
    <lineage>
        <taxon>Bacteria</taxon>
        <taxon>Pseudomonadati</taxon>
        <taxon>Bacteroidota</taxon>
        <taxon>Cytophagia</taxon>
        <taxon>Cytophagales</taxon>
        <taxon>Cytophagaceae</taxon>
        <taxon>Spirosoma</taxon>
    </lineage>
</organism>
<dbReference type="Pfam" id="PF00725">
    <property type="entry name" value="3HCDH"/>
    <property type="match status" value="1"/>
</dbReference>
<evidence type="ECO:0000256" key="3">
    <source>
        <dbReference type="ARBA" id="ARBA00022963"/>
    </source>
</evidence>
<keyword evidence="2" id="KW-0276">Fatty acid metabolism</keyword>
<evidence type="ECO:0000259" key="8">
    <source>
        <dbReference type="Pfam" id="PF00725"/>
    </source>
</evidence>